<sequence>GSRDNMSIVLVAFEGAPTVSEEAVQKEKELDEKIEQKIKEILQKEPQENHDFGYVLHAVADELVGQFPPGGGFQCKKNTIEAVYHKLKPNADREVPSKGNGAAALSDKRQLVAERCENVVMWRTYSMLDQVACPCPALLFSSNTTSVCCQVRLLRMQTRSSPQTETW</sequence>
<comment type="cofactor">
    <cofactor evidence="1">
        <name>Mn(2+)</name>
        <dbReference type="ChEBI" id="CHEBI:29035"/>
    </cofactor>
</comment>
<dbReference type="EMBL" id="JACVVK020000092">
    <property type="protein sequence ID" value="KAK7493558.1"/>
    <property type="molecule type" value="Genomic_DNA"/>
</dbReference>
<feature type="domain" description="Protein serine/threonine phosphatase 2C C-terminal" evidence="7">
    <location>
        <begin position="7"/>
        <end position="85"/>
    </location>
</feature>
<evidence type="ECO:0000256" key="5">
    <source>
        <dbReference type="ARBA" id="ARBA00022842"/>
    </source>
</evidence>
<evidence type="ECO:0000313" key="8">
    <source>
        <dbReference type="EMBL" id="KAK7493558.1"/>
    </source>
</evidence>
<dbReference type="InterPro" id="IPR012911">
    <property type="entry name" value="PP2C_C"/>
</dbReference>
<comment type="caution">
    <text evidence="8">The sequence shown here is derived from an EMBL/GenBank/DDBJ whole genome shotgun (WGS) entry which is preliminary data.</text>
</comment>
<keyword evidence="4" id="KW-0378">Hydrolase</keyword>
<reference evidence="8 9" key="1">
    <citation type="journal article" date="2023" name="Sci. Data">
        <title>Genome assembly of the Korean intertidal mud-creeper Batillaria attramentaria.</title>
        <authorList>
            <person name="Patra A.K."/>
            <person name="Ho P.T."/>
            <person name="Jun S."/>
            <person name="Lee S.J."/>
            <person name="Kim Y."/>
            <person name="Won Y.J."/>
        </authorList>
    </citation>
    <scope>NUCLEOTIDE SEQUENCE [LARGE SCALE GENOMIC DNA]</scope>
    <source>
        <strain evidence="8">Wonlab-2016</strain>
    </source>
</reference>
<accession>A0ABD0L2K6</accession>
<evidence type="ECO:0000313" key="9">
    <source>
        <dbReference type="Proteomes" id="UP001519460"/>
    </source>
</evidence>
<keyword evidence="3" id="KW-0479">Metal-binding</keyword>
<dbReference type="GO" id="GO:0046872">
    <property type="term" value="F:metal ion binding"/>
    <property type="evidence" value="ECO:0007669"/>
    <property type="project" value="UniProtKB-KW"/>
</dbReference>
<protein>
    <recommendedName>
        <fullName evidence="7">Protein serine/threonine phosphatase 2C C-terminal domain-containing protein</fullName>
    </recommendedName>
</protein>
<name>A0ABD0L2K6_9CAEN</name>
<keyword evidence="5" id="KW-0460">Magnesium</keyword>
<evidence type="ECO:0000259" key="7">
    <source>
        <dbReference type="Pfam" id="PF07830"/>
    </source>
</evidence>
<dbReference type="GO" id="GO:0016787">
    <property type="term" value="F:hydrolase activity"/>
    <property type="evidence" value="ECO:0007669"/>
    <property type="project" value="UniProtKB-KW"/>
</dbReference>
<evidence type="ECO:0000256" key="6">
    <source>
        <dbReference type="ARBA" id="ARBA00023211"/>
    </source>
</evidence>
<evidence type="ECO:0000256" key="4">
    <source>
        <dbReference type="ARBA" id="ARBA00022801"/>
    </source>
</evidence>
<proteinExistence type="inferred from homology"/>
<evidence type="ECO:0000256" key="3">
    <source>
        <dbReference type="ARBA" id="ARBA00022723"/>
    </source>
</evidence>
<feature type="non-terminal residue" evidence="8">
    <location>
        <position position="1"/>
    </location>
</feature>
<dbReference type="AlphaFoldDB" id="A0ABD0L2K6"/>
<comment type="similarity">
    <text evidence="2">Belongs to the PP2C family.</text>
</comment>
<organism evidence="8 9">
    <name type="scientific">Batillaria attramentaria</name>
    <dbReference type="NCBI Taxonomy" id="370345"/>
    <lineage>
        <taxon>Eukaryota</taxon>
        <taxon>Metazoa</taxon>
        <taxon>Spiralia</taxon>
        <taxon>Lophotrochozoa</taxon>
        <taxon>Mollusca</taxon>
        <taxon>Gastropoda</taxon>
        <taxon>Caenogastropoda</taxon>
        <taxon>Sorbeoconcha</taxon>
        <taxon>Cerithioidea</taxon>
        <taxon>Batillariidae</taxon>
        <taxon>Batillaria</taxon>
    </lineage>
</organism>
<evidence type="ECO:0000256" key="2">
    <source>
        <dbReference type="ARBA" id="ARBA00006702"/>
    </source>
</evidence>
<evidence type="ECO:0000256" key="1">
    <source>
        <dbReference type="ARBA" id="ARBA00001936"/>
    </source>
</evidence>
<dbReference type="Pfam" id="PF07830">
    <property type="entry name" value="PP2C_C"/>
    <property type="match status" value="1"/>
</dbReference>
<dbReference type="SUPFAM" id="SSF81601">
    <property type="entry name" value="Protein serine/threonine phosphatase 2C, C-terminal domain"/>
    <property type="match status" value="1"/>
</dbReference>
<keyword evidence="9" id="KW-1185">Reference proteome</keyword>
<keyword evidence="6" id="KW-0464">Manganese</keyword>
<dbReference type="Gene3D" id="1.10.10.430">
    <property type="entry name" value="Phosphatase 2C, C-terminal domain suprefamily"/>
    <property type="match status" value="1"/>
</dbReference>
<dbReference type="InterPro" id="IPR036580">
    <property type="entry name" value="PP2C_C_sf"/>
</dbReference>
<dbReference type="Proteomes" id="UP001519460">
    <property type="component" value="Unassembled WGS sequence"/>
</dbReference>
<gene>
    <name evidence="8" type="ORF">BaRGS_00015269</name>
</gene>